<dbReference type="Pfam" id="PF16510">
    <property type="entry name" value="P22_portal"/>
    <property type="match status" value="1"/>
</dbReference>
<gene>
    <name evidence="2" type="ORF">NKG59_15610</name>
</gene>
<evidence type="ECO:0000256" key="1">
    <source>
        <dbReference type="SAM" id="MobiDB-lite"/>
    </source>
</evidence>
<dbReference type="AlphaFoldDB" id="A0AA42BJ77"/>
<feature type="region of interest" description="Disordered" evidence="1">
    <location>
        <begin position="675"/>
        <end position="705"/>
    </location>
</feature>
<keyword evidence="3" id="KW-1185">Reference proteome</keyword>
<dbReference type="InterPro" id="IPR032427">
    <property type="entry name" value="P22_portal"/>
</dbReference>
<name>A0AA42BJ77_9RALS</name>
<evidence type="ECO:0008006" key="4">
    <source>
        <dbReference type="Google" id="ProtNLM"/>
    </source>
</evidence>
<organism evidence="2 3">
    <name type="scientific">Ralstonia chuxiongensis</name>
    <dbReference type="NCBI Taxonomy" id="2957504"/>
    <lineage>
        <taxon>Bacteria</taxon>
        <taxon>Pseudomonadati</taxon>
        <taxon>Pseudomonadota</taxon>
        <taxon>Betaproteobacteria</taxon>
        <taxon>Burkholderiales</taxon>
        <taxon>Burkholderiaceae</taxon>
        <taxon>Ralstonia</taxon>
    </lineage>
</organism>
<dbReference type="Proteomes" id="UP001162793">
    <property type="component" value="Unassembled WGS sequence"/>
</dbReference>
<sequence length="705" mass="79990">MARKRKEADGLDPIVKEAQDRFRRCQEFEDSFRRLFVEDVKFANGDPDNGWQWPDQIRNSRDGDQRPCLTINKTRQHNLQIINDAKKNKPSIKTLPVDGQADVEIAKILDGIVRHIEYNSHAETVYDTATEFAVEGGIGYWRVVTEYAHDGSFEQEIFLRRIKDPMTVYLDPDIESADGSDAKFAFVFEDITKEEFEAQYPGEEANDVAFPLDRTGNAWLDKDKIRVAEYFYKRPKKDTLVNHPVNGPMLLSDVEDPEEAKMLMADPQVMKREVMMPEITWCKIAGNKVIDTKPWPGRYIPVVRVVGEERLIEGKIERKGHTRNLKDAQRMYNYMSSANVEFIALQTKTPFIAAAEAIEGYASEWAHANTDNLPYLPYNARDEQGNEIPRPQREQPPVGAQAYLTGMQTAQQELMMASGQYQEQFGQPSNAQAGVAIQARQRQGDTATYHYIDNVARAIRYTGRILIDLIPKIYDTRRVVRILGEDGSETFATIDPEQQHPVAMENGQPAPPEKDREGQDIKLIYNPGIGRYDVTVEVGPNFETRRQEAFNALTQIMSQDRDLMKVAGDLLFKAADFPMADDVAERINRTIPAQIKGEGPSPEEQDMQQKMQQMGQMIEHLAQQLQDAHMGREQQDTNIKAYDAETKRLQALGQPLDPEMISHVATQVVMQMLQTGMPAPPPDQQQPTNPASAGFFSPAQPQTEQ</sequence>
<comment type="caution">
    <text evidence="2">The sequence shown here is derived from an EMBL/GenBank/DDBJ whole genome shotgun (WGS) entry which is preliminary data.</text>
</comment>
<accession>A0AA42BJ77</accession>
<reference evidence="3" key="1">
    <citation type="journal article" date="2023" name="Front. Microbiol.">
        <title>Ralstonia chuxiongensis sp. nov., Ralstonia mojiangensis sp. nov., and Ralstonia soli sp. nov., isolated from tobacco fields, are three novel species in the family Burkholderiaceae.</title>
        <authorList>
            <person name="Lu C.H."/>
            <person name="Zhang Y.Y."/>
            <person name="Jiang N."/>
            <person name="Chen W."/>
            <person name="Shao X."/>
            <person name="Zhao Z.M."/>
            <person name="Lu W.L."/>
            <person name="Hu X."/>
            <person name="Xi Y.X."/>
            <person name="Zou S.Y."/>
            <person name="Wei Q.J."/>
            <person name="Lin Z.L."/>
            <person name="Gong L."/>
            <person name="Gai X.T."/>
            <person name="Zhang L.Q."/>
            <person name="Li J.Y."/>
            <person name="Jin Y."/>
            <person name="Xia Z.Y."/>
        </authorList>
    </citation>
    <scope>NUCLEOTIDE SEQUENCE [LARGE SCALE GENOMIC DNA]</scope>
    <source>
        <strain evidence="3">21YRMH01-3</strain>
    </source>
</reference>
<protein>
    <recommendedName>
        <fullName evidence="4">Portal protein</fullName>
    </recommendedName>
</protein>
<evidence type="ECO:0000313" key="3">
    <source>
        <dbReference type="Proteomes" id="UP001162793"/>
    </source>
</evidence>
<dbReference type="EMBL" id="JAMYWC010000004">
    <property type="protein sequence ID" value="MCP1173788.1"/>
    <property type="molecule type" value="Genomic_DNA"/>
</dbReference>
<proteinExistence type="predicted"/>
<dbReference type="RefSeq" id="WP_253538498.1">
    <property type="nucleotide sequence ID" value="NZ_JAMYWC010000004.1"/>
</dbReference>
<evidence type="ECO:0000313" key="2">
    <source>
        <dbReference type="EMBL" id="MCP1173788.1"/>
    </source>
</evidence>